<name>A0AAV7Z0D8_9EUKA</name>
<evidence type="ECO:0000313" key="3">
    <source>
        <dbReference type="EMBL" id="KAJ3435507.1"/>
    </source>
</evidence>
<dbReference type="Gene3D" id="1.25.40.60">
    <property type="match status" value="1"/>
</dbReference>
<comment type="similarity">
    <text evidence="1">Belongs to the STXBP/unc-18/SEC1 family.</text>
</comment>
<protein>
    <submittedName>
        <fullName evidence="3">Sec1 family domain-containing protein</fullName>
    </submittedName>
</protein>
<dbReference type="EMBL" id="JANTQA010000040">
    <property type="protein sequence ID" value="KAJ3435507.1"/>
    <property type="molecule type" value="Genomic_DNA"/>
</dbReference>
<reference evidence="3" key="1">
    <citation type="submission" date="2022-08" db="EMBL/GenBank/DDBJ databases">
        <title>Novel sulphate-reducing endosymbionts in the free-living metamonad Anaeramoeba.</title>
        <authorList>
            <person name="Jerlstrom-Hultqvist J."/>
            <person name="Cepicka I."/>
            <person name="Gallot-Lavallee L."/>
            <person name="Salas-Leiva D."/>
            <person name="Curtis B.A."/>
            <person name="Zahonova K."/>
            <person name="Pipaliya S."/>
            <person name="Dacks J."/>
            <person name="Roger A.J."/>
        </authorList>
    </citation>
    <scope>NUCLEOTIDE SEQUENCE</scope>
    <source>
        <strain evidence="3">Busselton2</strain>
    </source>
</reference>
<dbReference type="InterPro" id="IPR036045">
    <property type="entry name" value="Sec1-like_sf"/>
</dbReference>
<feature type="region of interest" description="Disordered" evidence="2">
    <location>
        <begin position="387"/>
        <end position="411"/>
    </location>
</feature>
<dbReference type="Pfam" id="PF00995">
    <property type="entry name" value="Sec1"/>
    <property type="match status" value="1"/>
</dbReference>
<accession>A0AAV7Z0D8</accession>
<dbReference type="PANTHER" id="PTHR11679">
    <property type="entry name" value="VESICLE PROTEIN SORTING-ASSOCIATED"/>
    <property type="match status" value="1"/>
</dbReference>
<dbReference type="InterPro" id="IPR043154">
    <property type="entry name" value="Sec-1-like_dom1"/>
</dbReference>
<gene>
    <name evidence="3" type="ORF">M0812_19695</name>
</gene>
<organism evidence="3 4">
    <name type="scientific">Anaeramoeba flamelloides</name>
    <dbReference type="NCBI Taxonomy" id="1746091"/>
    <lineage>
        <taxon>Eukaryota</taxon>
        <taxon>Metamonada</taxon>
        <taxon>Anaeramoebidae</taxon>
        <taxon>Anaeramoeba</taxon>
    </lineage>
</organism>
<proteinExistence type="inferred from homology"/>
<dbReference type="InterPro" id="IPR043127">
    <property type="entry name" value="Sec-1-like_dom3a"/>
</dbReference>
<dbReference type="SUPFAM" id="SSF56815">
    <property type="entry name" value="Sec1/munc18-like (SM) proteins"/>
    <property type="match status" value="1"/>
</dbReference>
<feature type="compositionally biased region" description="Basic and acidic residues" evidence="2">
    <location>
        <begin position="290"/>
        <end position="302"/>
    </location>
</feature>
<evidence type="ECO:0000256" key="1">
    <source>
        <dbReference type="ARBA" id="ARBA00009884"/>
    </source>
</evidence>
<dbReference type="Gene3D" id="3.90.830.10">
    <property type="entry name" value="Syntaxin Binding Protein 1, Chain A, domain 2"/>
    <property type="match status" value="1"/>
</dbReference>
<dbReference type="Gene3D" id="3.40.50.1910">
    <property type="match status" value="1"/>
</dbReference>
<dbReference type="Proteomes" id="UP001146793">
    <property type="component" value="Unassembled WGS sequence"/>
</dbReference>
<evidence type="ECO:0000313" key="4">
    <source>
        <dbReference type="Proteomes" id="UP001146793"/>
    </source>
</evidence>
<dbReference type="InterPro" id="IPR027482">
    <property type="entry name" value="Sec1-like_dom2"/>
</dbReference>
<evidence type="ECO:0000256" key="2">
    <source>
        <dbReference type="SAM" id="MobiDB-lite"/>
    </source>
</evidence>
<comment type="caution">
    <text evidence="3">The sequence shown here is derived from an EMBL/GenBank/DDBJ whole genome shotgun (WGS) entry which is preliminary data.</text>
</comment>
<sequence>MDLQKLQKETIEKLLLLNQPKSKTTKTKFVNVKWKILIYDTRCQSMLLPLFKVQDLKDLGITLHFNIKSKRESIKDVPAIYFVAPTEENLSLIIEDFSNDLYDNYYLNFNPHIRKGSLQSLARSLVDLNMIDKVSSIYDQYLNFYALRPKLFELGLTSTYYKLNTSVNQEEVEFLLEKIAKGIFGVFVTMGVVPIIRAQEGNAAEYIAQKVSQYFEQNLNPKNVNSQGGGSNNKLFLNPLNSLTGNFQRPVLILVDRQIDFNVLLHHSSTYQCLVYDTLKVESNRVGLRTKKDPNSKSKNEKENEENEIETKGINEYEILPFGDGSWQNDPNEKKKWDVNWYDLSEDDPFWVENRTRHFPEVLETISNTTKEISEKQEYITSTNTLNLNKNNENENEMEKGQGQEQENTTNSKLLKNSTLDMIEKIDIIPELQRLKSQQEKHTKLALYITSQLESRQLDEFYTNEIMVMKSEYTTSNEREEIIKLIKSKKGTANDKMRLLLIWYLSKAEISEEHLEKIKSVAIKNNCDISSLLHFIEMKKFSLNSTLNNNSSKGVFKTFGRMIGKGLDNMRPSNSGKILPITRIVSSIMEMKGEKNDSPNKSFLYLDPKVSSSFKNSSIPRNKTPYKEAIVFVVGGGNYLEFQNLHEYSQNQIPKKSIIYGTTDIINADRFLNQFNNQKK</sequence>
<dbReference type="AlphaFoldDB" id="A0AAV7Z0D8"/>
<dbReference type="GO" id="GO:0016192">
    <property type="term" value="P:vesicle-mediated transport"/>
    <property type="evidence" value="ECO:0007669"/>
    <property type="project" value="InterPro"/>
</dbReference>
<feature type="region of interest" description="Disordered" evidence="2">
    <location>
        <begin position="287"/>
        <end position="310"/>
    </location>
</feature>
<dbReference type="PIRSF" id="PIRSF005715">
    <property type="entry name" value="VPS45_Sec1"/>
    <property type="match status" value="1"/>
</dbReference>
<dbReference type="Gene3D" id="3.40.50.2060">
    <property type="match status" value="1"/>
</dbReference>
<dbReference type="InterPro" id="IPR001619">
    <property type="entry name" value="Sec1-like"/>
</dbReference>